<proteinExistence type="predicted"/>
<organism evidence="1">
    <name type="scientific">Rhizophora mucronata</name>
    <name type="common">Asiatic mangrove</name>
    <dbReference type="NCBI Taxonomy" id="61149"/>
    <lineage>
        <taxon>Eukaryota</taxon>
        <taxon>Viridiplantae</taxon>
        <taxon>Streptophyta</taxon>
        <taxon>Embryophyta</taxon>
        <taxon>Tracheophyta</taxon>
        <taxon>Spermatophyta</taxon>
        <taxon>Magnoliopsida</taxon>
        <taxon>eudicotyledons</taxon>
        <taxon>Gunneridae</taxon>
        <taxon>Pentapetalae</taxon>
        <taxon>rosids</taxon>
        <taxon>fabids</taxon>
        <taxon>Malpighiales</taxon>
        <taxon>Rhizophoraceae</taxon>
        <taxon>Rhizophora</taxon>
    </lineage>
</organism>
<reference evidence="1" key="1">
    <citation type="submission" date="2018-02" db="EMBL/GenBank/DDBJ databases">
        <title>Rhizophora mucronata_Transcriptome.</title>
        <authorList>
            <person name="Meera S.P."/>
            <person name="Sreeshan A."/>
            <person name="Augustine A."/>
        </authorList>
    </citation>
    <scope>NUCLEOTIDE SEQUENCE</scope>
    <source>
        <tissue evidence="1">Leaf</tissue>
    </source>
</reference>
<protein>
    <submittedName>
        <fullName evidence="1">Uncharacterized protein</fullName>
    </submittedName>
</protein>
<dbReference type="EMBL" id="GGEC01058801">
    <property type="protein sequence ID" value="MBX39285.1"/>
    <property type="molecule type" value="Transcribed_RNA"/>
</dbReference>
<evidence type="ECO:0000313" key="1">
    <source>
        <dbReference type="EMBL" id="MBX39285.1"/>
    </source>
</evidence>
<sequence>MYCIGVFHNK</sequence>
<name>A0A2P2N9W4_RHIMU</name>
<accession>A0A2P2N9W4</accession>